<dbReference type="InterPro" id="IPR001207">
    <property type="entry name" value="Transposase_mutator"/>
</dbReference>
<evidence type="ECO:0008006" key="8">
    <source>
        <dbReference type="Google" id="ProtNLM"/>
    </source>
</evidence>
<sequence>MNMLTELQNRGPKDILIACVDGLKGFPDAIYTTHAVESVNSVIRKATKKRKLFPHDYSAKKGGGYLTIDQYRKKWMTPIRNWKPALNRFMIEYEDRLKGII</sequence>
<reference evidence="6" key="1">
    <citation type="journal article" date="2012" name="J. Bacteriol.">
        <title>Genome sequences of type strains of seven species of the marine bacterium Pseudoalteromonas.</title>
        <authorList>
            <person name="Xie B.B."/>
            <person name="Shu Y.L."/>
            <person name="Qin Q.L."/>
            <person name="Rong J.C."/>
            <person name="Zhang X.Y."/>
            <person name="Chen X.L."/>
            <person name="Shi M."/>
            <person name="He H.L."/>
            <person name="Zhou B.C."/>
            <person name="Zhang Y.Z."/>
        </authorList>
    </citation>
    <scope>NUCLEOTIDE SEQUENCE</scope>
    <source>
        <strain evidence="6">DSM 8771</strain>
    </source>
</reference>
<keyword evidence="3" id="KW-0815">Transposition</keyword>
<comment type="caution">
    <text evidence="6">The sequence shown here is derived from an EMBL/GenBank/DDBJ whole genome shotgun (WGS) entry which is preliminary data.</text>
</comment>
<dbReference type="Proteomes" id="UP000016487">
    <property type="component" value="Unassembled WGS sequence"/>
</dbReference>
<name>A0AAD4FQR2_9GAMM</name>
<organism evidence="6 7">
    <name type="scientific">Pseudoalteromonas citrea</name>
    <dbReference type="NCBI Taxonomy" id="43655"/>
    <lineage>
        <taxon>Bacteria</taxon>
        <taxon>Pseudomonadati</taxon>
        <taxon>Pseudomonadota</taxon>
        <taxon>Gammaproteobacteria</taxon>
        <taxon>Alteromonadales</taxon>
        <taxon>Pseudoalteromonadaceae</taxon>
        <taxon>Pseudoalteromonas</taxon>
    </lineage>
</organism>
<evidence type="ECO:0000313" key="7">
    <source>
        <dbReference type="Proteomes" id="UP000016487"/>
    </source>
</evidence>
<evidence type="ECO:0000256" key="2">
    <source>
        <dbReference type="ARBA" id="ARBA00010961"/>
    </source>
</evidence>
<dbReference type="GO" id="GO:0006313">
    <property type="term" value="P:DNA transposition"/>
    <property type="evidence" value="ECO:0007669"/>
    <property type="project" value="InterPro"/>
</dbReference>
<evidence type="ECO:0000313" key="6">
    <source>
        <dbReference type="EMBL" id="KAF7767598.1"/>
    </source>
</evidence>
<accession>A0AAD4FQR2</accession>
<dbReference type="PANTHER" id="PTHR33217">
    <property type="entry name" value="TRANSPOSASE FOR INSERTION SEQUENCE ELEMENT IS1081"/>
    <property type="match status" value="1"/>
</dbReference>
<evidence type="ECO:0000256" key="1">
    <source>
        <dbReference type="ARBA" id="ARBA00002190"/>
    </source>
</evidence>
<dbReference type="GO" id="GO:0004803">
    <property type="term" value="F:transposase activity"/>
    <property type="evidence" value="ECO:0007669"/>
    <property type="project" value="InterPro"/>
</dbReference>
<comment type="function">
    <text evidence="1">Required for the transposition of the insertion element.</text>
</comment>
<evidence type="ECO:0000256" key="3">
    <source>
        <dbReference type="ARBA" id="ARBA00022578"/>
    </source>
</evidence>
<evidence type="ECO:0000256" key="4">
    <source>
        <dbReference type="ARBA" id="ARBA00023125"/>
    </source>
</evidence>
<evidence type="ECO:0000256" key="5">
    <source>
        <dbReference type="ARBA" id="ARBA00023172"/>
    </source>
</evidence>
<gene>
    <name evidence="6" type="ORF">PCIT_a3646</name>
</gene>
<dbReference type="PANTHER" id="PTHR33217:SF5">
    <property type="entry name" value="MUTATOR FAMILY TRANSPOSASE"/>
    <property type="match status" value="1"/>
</dbReference>
<dbReference type="GO" id="GO:0003677">
    <property type="term" value="F:DNA binding"/>
    <property type="evidence" value="ECO:0007669"/>
    <property type="project" value="UniProtKB-KW"/>
</dbReference>
<proteinExistence type="inferred from homology"/>
<keyword evidence="4" id="KW-0238">DNA-binding</keyword>
<reference evidence="6" key="2">
    <citation type="submission" date="2015-03" db="EMBL/GenBank/DDBJ databases">
        <title>Genome sequence of Pseudoalteromonas citrea.</title>
        <authorList>
            <person name="Xie B.-B."/>
            <person name="Rong J.-C."/>
            <person name="Qin Q.-L."/>
            <person name="Zhang Y.-Z."/>
        </authorList>
    </citation>
    <scope>NUCLEOTIDE SEQUENCE</scope>
    <source>
        <strain evidence="6">DSM 8771</strain>
    </source>
</reference>
<dbReference type="EMBL" id="AHBZ03000023">
    <property type="protein sequence ID" value="KAF7767598.1"/>
    <property type="molecule type" value="Genomic_DNA"/>
</dbReference>
<keyword evidence="5" id="KW-0233">DNA recombination</keyword>
<dbReference type="AlphaFoldDB" id="A0AAD4FQR2"/>
<comment type="similarity">
    <text evidence="2">Belongs to the transposase mutator family.</text>
</comment>
<protein>
    <recommendedName>
        <fullName evidence="8">Mutator family transposase</fullName>
    </recommendedName>
</protein>